<dbReference type="SUPFAM" id="SSF142535">
    <property type="entry name" value="AF0625-like"/>
    <property type="match status" value="1"/>
</dbReference>
<dbReference type="Pfam" id="PF04414">
    <property type="entry name" value="tRNA_deacylase"/>
    <property type="match status" value="1"/>
</dbReference>
<dbReference type="PANTHER" id="PTHR34667">
    <property type="entry name" value="D-AMINOACYL-TRNA DEACYLASE"/>
    <property type="match status" value="1"/>
</dbReference>
<dbReference type="InterPro" id="IPR007508">
    <property type="entry name" value="DtdA"/>
</dbReference>
<dbReference type="Proteomes" id="UP001597034">
    <property type="component" value="Unassembled WGS sequence"/>
</dbReference>
<keyword evidence="2 4" id="KW-0378">Hydrolase</keyword>
<comment type="function">
    <text evidence="4">D-aminoacyl-tRNA deacylase with broad substrate specificity. By recycling D-aminoacyl-tRNA to D-amino acids and free tRNA molecules, this enzyme counteracts the toxicity associated with the formation of D-aminoacyl-tRNA entities in vivo.</text>
</comment>
<dbReference type="GO" id="GO:0019478">
    <property type="term" value="P:D-amino acid catabolic process"/>
    <property type="evidence" value="ECO:0007669"/>
    <property type="project" value="UniProtKB-UniRule"/>
</dbReference>
<comment type="caution">
    <text evidence="5">The sequence shown here is derived from an EMBL/GenBank/DDBJ whole genome shotgun (WGS) entry which is preliminary data.</text>
</comment>
<dbReference type="GO" id="GO:0051499">
    <property type="term" value="F:D-aminoacyl-tRNA deacylase activity"/>
    <property type="evidence" value="ECO:0007669"/>
    <property type="project" value="UniProtKB-UniRule"/>
</dbReference>
<comment type="similarity">
    <text evidence="4">Belongs to the DtdA deacylase family.</text>
</comment>
<protein>
    <recommendedName>
        <fullName evidence="4">D-aminoacyl-tRNA deacylase</fullName>
        <ecNumber evidence="4">3.1.1.96</ecNumber>
    </recommendedName>
</protein>
<sequence>MIAIVVSRADSASEHIGEHLLDLADWEATVDDSRPDADGGGTVHRTDGFERRTFDELHLHLDGVAAAFDDPDLLLFASRHSGDTGPLLTAHFTGNFGPAEYGGDDDALAAACPNAQADLLAAFDRHAPDGYEVGMECTHHGPSDVGVPSMFVELGSSEDEWADPEGARAVARAILDIEGVYPHRERTVVGFGGGHYVPRFERVVRDTGWAVGHVAGDWSLDAMGHPAEHRAVIDRAFAASDASLALVEGDHPALVDTIEELGYRVVSETWLREVDGRDLDRVAELEETIASVDEGLRFGVHFDDDDWTVRDLPVDLLATAQGIDRERTYDVVEAHAVALETENAGNRVGDRAAFPPGGFDALVGELCDVLAEKYESVRCEGDVVVAVERAFDPALAHEAGVPEGPKFGKLAGGHAVEVEGETVDPASVRTERTERFHLG</sequence>
<dbReference type="Gene3D" id="3.40.630.50">
    <property type="entry name" value="AF0625-like"/>
    <property type="match status" value="1"/>
</dbReference>
<evidence type="ECO:0000313" key="5">
    <source>
        <dbReference type="EMBL" id="MFD1644725.1"/>
    </source>
</evidence>
<dbReference type="GO" id="GO:0008270">
    <property type="term" value="F:zinc ion binding"/>
    <property type="evidence" value="ECO:0007669"/>
    <property type="project" value="UniProtKB-UniRule"/>
</dbReference>
<dbReference type="EMBL" id="JBHUDO010000001">
    <property type="protein sequence ID" value="MFD1644725.1"/>
    <property type="molecule type" value="Genomic_DNA"/>
</dbReference>
<evidence type="ECO:0000256" key="1">
    <source>
        <dbReference type="ARBA" id="ARBA00022723"/>
    </source>
</evidence>
<dbReference type="NCBIfam" id="NF011435">
    <property type="entry name" value="PRK14866.1-1"/>
    <property type="match status" value="1"/>
</dbReference>
<keyword evidence="1 4" id="KW-0479">Metal-binding</keyword>
<reference evidence="5 6" key="1">
    <citation type="journal article" date="2019" name="Int. J. Syst. Evol. Microbiol.">
        <title>The Global Catalogue of Microorganisms (GCM) 10K type strain sequencing project: providing services to taxonomists for standard genome sequencing and annotation.</title>
        <authorList>
            <consortium name="The Broad Institute Genomics Platform"/>
            <consortium name="The Broad Institute Genome Sequencing Center for Infectious Disease"/>
            <person name="Wu L."/>
            <person name="Ma J."/>
        </authorList>
    </citation>
    <scope>NUCLEOTIDE SEQUENCE [LARGE SCALE GENOMIC DNA]</scope>
    <source>
        <strain evidence="5 6">CGMCC 1.10390</strain>
    </source>
</reference>
<keyword evidence="3 4" id="KW-0862">Zinc</keyword>
<evidence type="ECO:0000256" key="3">
    <source>
        <dbReference type="ARBA" id="ARBA00022833"/>
    </source>
</evidence>
<comment type="catalytic activity">
    <reaction evidence="4">
        <text>a D-aminoacyl-tRNA + H2O = a tRNA + a D-alpha-amino acid + H(+)</text>
        <dbReference type="Rhea" id="RHEA:13953"/>
        <dbReference type="Rhea" id="RHEA-COMP:10123"/>
        <dbReference type="Rhea" id="RHEA-COMP:10124"/>
        <dbReference type="ChEBI" id="CHEBI:15377"/>
        <dbReference type="ChEBI" id="CHEBI:15378"/>
        <dbReference type="ChEBI" id="CHEBI:59871"/>
        <dbReference type="ChEBI" id="CHEBI:78442"/>
        <dbReference type="ChEBI" id="CHEBI:79333"/>
        <dbReference type="EC" id="3.1.1.96"/>
    </reaction>
</comment>
<comment type="catalytic activity">
    <reaction evidence="4">
        <text>glycyl-tRNA(Ala) + H2O = tRNA(Ala) + glycine + H(+)</text>
        <dbReference type="Rhea" id="RHEA:53744"/>
        <dbReference type="Rhea" id="RHEA-COMP:9657"/>
        <dbReference type="Rhea" id="RHEA-COMP:13640"/>
        <dbReference type="ChEBI" id="CHEBI:15377"/>
        <dbReference type="ChEBI" id="CHEBI:15378"/>
        <dbReference type="ChEBI" id="CHEBI:57305"/>
        <dbReference type="ChEBI" id="CHEBI:78442"/>
        <dbReference type="ChEBI" id="CHEBI:78522"/>
        <dbReference type="EC" id="3.1.1.96"/>
    </reaction>
</comment>
<name>A0ABD6DFX3_9EURY</name>
<evidence type="ECO:0000256" key="4">
    <source>
        <dbReference type="HAMAP-Rule" id="MF_00562"/>
    </source>
</evidence>
<dbReference type="HAMAP" id="MF_00562">
    <property type="entry name" value="Deacylase_DtdA"/>
    <property type="match status" value="1"/>
</dbReference>
<comment type="cofactor">
    <cofactor evidence="4">
        <name>Zn(2+)</name>
        <dbReference type="ChEBI" id="CHEBI:29105"/>
    </cofactor>
    <text evidence="4">Binds 2 Zn(2+) ions per subunit.</text>
</comment>
<dbReference type="Gene3D" id="3.40.50.10700">
    <property type="entry name" value="AF0625-like"/>
    <property type="match status" value="1"/>
</dbReference>
<evidence type="ECO:0000256" key="2">
    <source>
        <dbReference type="ARBA" id="ARBA00022801"/>
    </source>
</evidence>
<comment type="subunit">
    <text evidence="4">Monomer.</text>
</comment>
<dbReference type="EC" id="3.1.1.96" evidence="4"/>
<dbReference type="AlphaFoldDB" id="A0ABD6DFX3"/>
<keyword evidence="6" id="KW-1185">Reference proteome</keyword>
<evidence type="ECO:0000313" key="6">
    <source>
        <dbReference type="Proteomes" id="UP001597034"/>
    </source>
</evidence>
<dbReference type="InterPro" id="IPR018033">
    <property type="entry name" value="Deacylase_DtdA_archaea"/>
</dbReference>
<dbReference type="RefSeq" id="WP_256399983.1">
    <property type="nucleotide sequence ID" value="NZ_JANHJR010000002.1"/>
</dbReference>
<organism evidence="5 6">
    <name type="scientific">Haloarchaeobius litoreus</name>
    <dbReference type="NCBI Taxonomy" id="755306"/>
    <lineage>
        <taxon>Archaea</taxon>
        <taxon>Methanobacteriati</taxon>
        <taxon>Methanobacteriota</taxon>
        <taxon>Stenosarchaea group</taxon>
        <taxon>Halobacteria</taxon>
        <taxon>Halobacteriales</taxon>
        <taxon>Halorubellaceae</taxon>
        <taxon>Haloarchaeobius</taxon>
    </lineage>
</organism>
<proteinExistence type="inferred from homology"/>
<gene>
    <name evidence="4" type="primary">dtdA</name>
    <name evidence="5" type="ORF">ACFSBL_03425</name>
</gene>
<accession>A0ABD6DFX3</accession>
<dbReference type="PANTHER" id="PTHR34667:SF1">
    <property type="entry name" value="D-AMINOACYL-TRNA DEACYLASE"/>
    <property type="match status" value="1"/>
</dbReference>